<organism evidence="4 5">
    <name type="scientific">Clostridium porci</name>
    <dbReference type="NCBI Taxonomy" id="2605778"/>
    <lineage>
        <taxon>Bacteria</taxon>
        <taxon>Bacillati</taxon>
        <taxon>Bacillota</taxon>
        <taxon>Clostridia</taxon>
        <taxon>Eubacteriales</taxon>
        <taxon>Clostridiaceae</taxon>
        <taxon>Clostridium</taxon>
    </lineage>
</organism>
<accession>A0A7X2NIN3</accession>
<evidence type="ECO:0000256" key="3">
    <source>
        <dbReference type="SAM" id="SignalP"/>
    </source>
</evidence>
<dbReference type="Gene3D" id="2.10.270.10">
    <property type="entry name" value="Cholin Binding"/>
    <property type="match status" value="1"/>
</dbReference>
<keyword evidence="1" id="KW-0677">Repeat</keyword>
<name>A0A7X2NIN3_9CLOT</name>
<gene>
    <name evidence="4" type="ORF">FYJ39_02555</name>
</gene>
<feature type="signal peptide" evidence="3">
    <location>
        <begin position="1"/>
        <end position="31"/>
    </location>
</feature>
<evidence type="ECO:0000256" key="1">
    <source>
        <dbReference type="ARBA" id="ARBA00022737"/>
    </source>
</evidence>
<dbReference type="Proteomes" id="UP000429958">
    <property type="component" value="Unassembled WGS sequence"/>
</dbReference>
<feature type="repeat" description="Cell wall-binding" evidence="2">
    <location>
        <begin position="190"/>
        <end position="209"/>
    </location>
</feature>
<reference evidence="4 5" key="1">
    <citation type="submission" date="2019-08" db="EMBL/GenBank/DDBJ databases">
        <title>In-depth cultivation of the pig gut microbiome towards novel bacterial diversity and tailored functional studies.</title>
        <authorList>
            <person name="Wylensek D."/>
            <person name="Hitch T.C.A."/>
            <person name="Clavel T."/>
        </authorList>
    </citation>
    <scope>NUCLEOTIDE SEQUENCE [LARGE SCALE GENOMIC DNA]</scope>
    <source>
        <strain evidence="4 5">WCA-389-WT-23D1</strain>
    </source>
</reference>
<keyword evidence="5" id="KW-1185">Reference proteome</keyword>
<sequence length="248" mass="28741">MKRYESVKRLSVLLAAAVISMAAAFVSEARAVSNTEVPVTLHLDMNSRKTSIYDGYSSYLLGNRVSEIDTFIVTRDNNNVNLDDVILNYYLITYGGNTQKYLECTVYGLKEGQHYPVIRPETVERETASGQLYENLERSYMVELMLGDAKKQYYFLVYPESEMNEYRNILLGKWVQSSAGWQYRYQDENLTSWALINGQWYYFGTDGIMKTGWQEYKGQWFYLDPESGVMRSNCRINGYELDSNGVRI</sequence>
<evidence type="ECO:0000313" key="5">
    <source>
        <dbReference type="Proteomes" id="UP000429958"/>
    </source>
</evidence>
<evidence type="ECO:0000256" key="2">
    <source>
        <dbReference type="PROSITE-ProRule" id="PRU00591"/>
    </source>
</evidence>
<proteinExistence type="predicted"/>
<dbReference type="Pfam" id="PF19127">
    <property type="entry name" value="Choline_bind_3"/>
    <property type="match status" value="1"/>
</dbReference>
<dbReference type="SUPFAM" id="SSF69360">
    <property type="entry name" value="Cell wall binding repeat"/>
    <property type="match status" value="1"/>
</dbReference>
<dbReference type="EMBL" id="VUMD01000002">
    <property type="protein sequence ID" value="MSS35490.1"/>
    <property type="molecule type" value="Genomic_DNA"/>
</dbReference>
<evidence type="ECO:0000313" key="4">
    <source>
        <dbReference type="EMBL" id="MSS35490.1"/>
    </source>
</evidence>
<feature type="chain" id="PRO_5031339738" description="N-acetylmuramoyl-L-alanine amidase" evidence="3">
    <location>
        <begin position="32"/>
        <end position="248"/>
    </location>
</feature>
<protein>
    <recommendedName>
        <fullName evidence="6">N-acetylmuramoyl-L-alanine amidase</fullName>
    </recommendedName>
</protein>
<dbReference type="RefSeq" id="WP_154470903.1">
    <property type="nucleotide sequence ID" value="NZ_DBEWUL010000215.1"/>
</dbReference>
<dbReference type="AlphaFoldDB" id="A0A7X2NIN3"/>
<dbReference type="InterPro" id="IPR018337">
    <property type="entry name" value="Cell_wall/Cho-bd_repeat"/>
</dbReference>
<dbReference type="PROSITE" id="PS51170">
    <property type="entry name" value="CW"/>
    <property type="match status" value="1"/>
</dbReference>
<comment type="caution">
    <text evidence="4">The sequence shown here is derived from an EMBL/GenBank/DDBJ whole genome shotgun (WGS) entry which is preliminary data.</text>
</comment>
<evidence type="ECO:0008006" key="6">
    <source>
        <dbReference type="Google" id="ProtNLM"/>
    </source>
</evidence>
<keyword evidence="3" id="KW-0732">Signal</keyword>